<accession>A0A8J3R6B0</accession>
<reference evidence="6" key="1">
    <citation type="submission" date="2021-01" db="EMBL/GenBank/DDBJ databases">
        <title>Whole genome shotgun sequence of Sphaerimonospora thailandensis NBRC 107569.</title>
        <authorList>
            <person name="Komaki H."/>
            <person name="Tamura T."/>
        </authorList>
    </citation>
    <scope>NUCLEOTIDE SEQUENCE</scope>
    <source>
        <strain evidence="6">NBRC 107569</strain>
    </source>
</reference>
<feature type="domain" description="AB hydrolase-1" evidence="5">
    <location>
        <begin position="128"/>
        <end position="498"/>
    </location>
</feature>
<feature type="compositionally biased region" description="Basic and acidic residues" evidence="4">
    <location>
        <begin position="565"/>
        <end position="585"/>
    </location>
</feature>
<protein>
    <submittedName>
        <fullName evidence="6">Peptidase</fullName>
    </submittedName>
</protein>
<evidence type="ECO:0000256" key="3">
    <source>
        <dbReference type="ARBA" id="ARBA00022801"/>
    </source>
</evidence>
<dbReference type="InterPro" id="IPR051601">
    <property type="entry name" value="Serine_prot/Carboxylest_S33"/>
</dbReference>
<feature type="region of interest" description="Disordered" evidence="4">
    <location>
        <begin position="532"/>
        <end position="585"/>
    </location>
</feature>
<dbReference type="PANTHER" id="PTHR43248">
    <property type="entry name" value="2-SUCCINYL-6-HYDROXY-2,4-CYCLOHEXADIENE-1-CARBOXYLATE SYNTHASE"/>
    <property type="match status" value="1"/>
</dbReference>
<evidence type="ECO:0000256" key="1">
    <source>
        <dbReference type="ARBA" id="ARBA00010088"/>
    </source>
</evidence>
<comment type="caution">
    <text evidence="6">The sequence shown here is derived from an EMBL/GenBank/DDBJ whole genome shotgun (WGS) entry which is preliminary data.</text>
</comment>
<organism evidence="6 7">
    <name type="scientific">Sphaerimonospora thailandensis</name>
    <dbReference type="NCBI Taxonomy" id="795644"/>
    <lineage>
        <taxon>Bacteria</taxon>
        <taxon>Bacillati</taxon>
        <taxon>Actinomycetota</taxon>
        <taxon>Actinomycetes</taxon>
        <taxon>Streptosporangiales</taxon>
        <taxon>Streptosporangiaceae</taxon>
        <taxon>Sphaerimonospora</taxon>
    </lineage>
</organism>
<comment type="similarity">
    <text evidence="1">Belongs to the peptidase S33 family.</text>
</comment>
<sequence length="585" mass="63751">MKRVVGVFAGVTVLVTGLVGPVGPVGPVWAIGAAGARALPDASHPAPWRGRQGITWGPCERSGLSSKLGAALGPVLPAKQSRNRAQGEECGTVRVPLDYAEPYGQQITIALNRIRGSVSRDGNHLGSLLVNPGGPGGSGLELARFVASQLPRDIATRFDVIGFDPRGVGASRPAIACVNPKHYYAPPRPDNVPRGKAEEDVLVARARQYAEACGNRWSWFLPYLTTENTARDMDMIRAALGEEKISYLGYSYGTYLGAVYATLFPKRVRRLVLDSVVDPEGVWYDVNLAQDRSFDRRQRDFLAWMAEHHDAYRLGRTERAVEFAWSSMRSRLRERPAGGIVGPSELDDIYTSGGYSNLLWPALAEAFSAYVRRGDTTGLVKLFHDQAEVDAEEENSYAVYLGVECRDAAWPRDWSRWHADTVKMHAKAPFMAWQNAVYNAPCAFWPVRGGTPVKIGADRLPPVLLIQAERDAATPYAGALRMRGRFPTARLLTEVGGGNHGVSLAGNPCVDRQLAAYLRDAALLPQRRGVRGADATCPAQPGPRPTARKSAAGKAAARKAAPGAVRDHRDLLRTPRHDLVRSARR</sequence>
<gene>
    <name evidence="6" type="ORF">Mth01_10270</name>
</gene>
<dbReference type="EMBL" id="BOOG01000010">
    <property type="protein sequence ID" value="GIH68774.1"/>
    <property type="molecule type" value="Genomic_DNA"/>
</dbReference>
<dbReference type="AlphaFoldDB" id="A0A8J3R6B0"/>
<dbReference type="Proteomes" id="UP000610966">
    <property type="component" value="Unassembled WGS sequence"/>
</dbReference>
<keyword evidence="2" id="KW-0732">Signal</keyword>
<evidence type="ECO:0000313" key="7">
    <source>
        <dbReference type="Proteomes" id="UP000610966"/>
    </source>
</evidence>
<dbReference type="RefSeq" id="WP_239089369.1">
    <property type="nucleotide sequence ID" value="NZ_BOOG01000010.1"/>
</dbReference>
<keyword evidence="7" id="KW-1185">Reference proteome</keyword>
<keyword evidence="3" id="KW-0378">Hydrolase</keyword>
<evidence type="ECO:0000256" key="4">
    <source>
        <dbReference type="SAM" id="MobiDB-lite"/>
    </source>
</evidence>
<evidence type="ECO:0000313" key="6">
    <source>
        <dbReference type="EMBL" id="GIH68774.1"/>
    </source>
</evidence>
<evidence type="ECO:0000259" key="5">
    <source>
        <dbReference type="Pfam" id="PF00561"/>
    </source>
</evidence>
<dbReference type="SUPFAM" id="SSF53474">
    <property type="entry name" value="alpha/beta-Hydrolases"/>
    <property type="match status" value="1"/>
</dbReference>
<dbReference type="GO" id="GO:0016787">
    <property type="term" value="F:hydrolase activity"/>
    <property type="evidence" value="ECO:0007669"/>
    <property type="project" value="UniProtKB-KW"/>
</dbReference>
<dbReference type="Gene3D" id="3.40.50.1820">
    <property type="entry name" value="alpha/beta hydrolase"/>
    <property type="match status" value="1"/>
</dbReference>
<proteinExistence type="inferred from homology"/>
<name>A0A8J3R6B0_9ACTN</name>
<dbReference type="PANTHER" id="PTHR43248:SF29">
    <property type="entry name" value="TRIPEPTIDYL AMINOPEPTIDASE"/>
    <property type="match status" value="1"/>
</dbReference>
<evidence type="ECO:0000256" key="2">
    <source>
        <dbReference type="ARBA" id="ARBA00022729"/>
    </source>
</evidence>
<feature type="compositionally biased region" description="Low complexity" evidence="4">
    <location>
        <begin position="548"/>
        <end position="564"/>
    </location>
</feature>
<dbReference type="InterPro" id="IPR029058">
    <property type="entry name" value="AB_hydrolase_fold"/>
</dbReference>
<dbReference type="InterPro" id="IPR000073">
    <property type="entry name" value="AB_hydrolase_1"/>
</dbReference>
<dbReference type="Pfam" id="PF00561">
    <property type="entry name" value="Abhydrolase_1"/>
    <property type="match status" value="1"/>
</dbReference>